<dbReference type="Gene3D" id="3.40.50.150">
    <property type="entry name" value="Vaccinia Virus protein VP39"/>
    <property type="match status" value="1"/>
</dbReference>
<evidence type="ECO:0000313" key="6">
    <source>
        <dbReference type="EMBL" id="TWI72277.1"/>
    </source>
</evidence>
<dbReference type="SUPFAM" id="SSF53335">
    <property type="entry name" value="S-adenosyl-L-methionine-dependent methyltransferases"/>
    <property type="match status" value="1"/>
</dbReference>
<reference evidence="6 7" key="1">
    <citation type="submission" date="2019-07" db="EMBL/GenBank/DDBJ databases">
        <title>Genome sequencing of 100 strains of the haloalkaliphilic chemolithoautotrophic sulfur-oxidizing bacterium Thioalkalivibrio.</title>
        <authorList>
            <person name="Muyzer G."/>
        </authorList>
    </citation>
    <scope>NUCLEOTIDE SEQUENCE [LARGE SCALE GENOMIC DNA]</scope>
    <source>
        <strain evidence="6 7">ASO4-4</strain>
    </source>
</reference>
<dbReference type="PANTHER" id="PTHR43585:SF2">
    <property type="entry name" value="ATP-GRASP ENZYME FSQD"/>
    <property type="match status" value="1"/>
</dbReference>
<dbReference type="InterPro" id="IPR011761">
    <property type="entry name" value="ATP-grasp"/>
</dbReference>
<dbReference type="RefSeq" id="WP_144684451.1">
    <property type="nucleotide sequence ID" value="NZ_VLLC01000011.1"/>
</dbReference>
<keyword evidence="1" id="KW-0436">Ligase</keyword>
<proteinExistence type="predicted"/>
<organism evidence="6 7">
    <name type="scientific">Desulfobotulus alkaliphilus</name>
    <dbReference type="NCBI Taxonomy" id="622671"/>
    <lineage>
        <taxon>Bacteria</taxon>
        <taxon>Pseudomonadati</taxon>
        <taxon>Thermodesulfobacteriota</taxon>
        <taxon>Desulfobacteria</taxon>
        <taxon>Desulfobacterales</taxon>
        <taxon>Desulfobacteraceae</taxon>
        <taxon>Desulfobotulus</taxon>
    </lineage>
</organism>
<dbReference type="SUPFAM" id="SSF56059">
    <property type="entry name" value="Glutathione synthetase ATP-binding domain-like"/>
    <property type="match status" value="1"/>
</dbReference>
<dbReference type="Gene3D" id="2.20.25.110">
    <property type="entry name" value="S-adenosyl-L-methionine-dependent methyltransferases"/>
    <property type="match status" value="1"/>
</dbReference>
<evidence type="ECO:0000256" key="1">
    <source>
        <dbReference type="ARBA" id="ARBA00022598"/>
    </source>
</evidence>
<evidence type="ECO:0000259" key="5">
    <source>
        <dbReference type="PROSITE" id="PS50975"/>
    </source>
</evidence>
<dbReference type="AlphaFoldDB" id="A0A562RT60"/>
<dbReference type="InterPro" id="IPR029063">
    <property type="entry name" value="SAM-dependent_MTases_sf"/>
</dbReference>
<dbReference type="GO" id="GO:0046872">
    <property type="term" value="F:metal ion binding"/>
    <property type="evidence" value="ECO:0007669"/>
    <property type="project" value="InterPro"/>
</dbReference>
<keyword evidence="3 4" id="KW-0067">ATP-binding</keyword>
<evidence type="ECO:0000256" key="2">
    <source>
        <dbReference type="ARBA" id="ARBA00022741"/>
    </source>
</evidence>
<dbReference type="CDD" id="cd02440">
    <property type="entry name" value="AdoMet_MTases"/>
    <property type="match status" value="1"/>
</dbReference>
<dbReference type="OrthoDB" id="9782855at2"/>
<keyword evidence="2 4" id="KW-0547">Nucleotide-binding</keyword>
<gene>
    <name evidence="6" type="ORF">LZ24_01685</name>
</gene>
<dbReference type="Pfam" id="PF13649">
    <property type="entry name" value="Methyltransf_25"/>
    <property type="match status" value="1"/>
</dbReference>
<sequence>MEKQVQHVIIVDGFSTGTFYPPLLRERGIPAVHVRSGTVVPDGQFGKVVEELLSRVSRDYAAMLEEGPDLDGLVRNLSAFTPCAVLAGCETGVELGDLLAARLSLSGNDPASSATRRNKYEMHQALARAGLRHLSSLLTDSLDALLGWIREGDRLPVVLKPTSSAGADGIHVCKTLEEVRKAFHVLMGAYDFFGRKLGLVLAQEFAPGVEVVVNTVSCQGRHRVSDLWRYSKMITPEGRSVYDGGGLVADFGEDTERVLKYAFAALDALNIRFGPAHSEIMITPSGPVLIECGARPMGASFPQDLLRESVGHTQLELALQAVLDPEVFMAQLNTPYVLRKHFFIKNLVSNRQGGLDATPAVTLLSGLPSVRSGNFLHCLESGHVEQTVDLLTSPATLFLCHENPDVLREDHELITSLEEEGQNLLFELTSMDGAHPDPDWFQRIPDELWLRPESEGEVDADTVWKALGLLPGQEVLDCPCGDARFGQNLARRGVRYTGVDINPRFIDRARQRFSGLGLEGSLSVGDMRSLGFENCFDAVINWFNSFGYFDVETDFLVLKNLAAALRPGGLLLIEAPSRSNIIVNTTPKFDSDGKELERRWDEISERMFLPVPVTEEGRIVHVLTGPRLYSISQYKLLFRLAGLTFVTVYDEKLGPFTDTSRRMILLARKN</sequence>
<evidence type="ECO:0000313" key="7">
    <source>
        <dbReference type="Proteomes" id="UP000318307"/>
    </source>
</evidence>
<dbReference type="EMBL" id="VLLC01000011">
    <property type="protein sequence ID" value="TWI72277.1"/>
    <property type="molecule type" value="Genomic_DNA"/>
</dbReference>
<dbReference type="PANTHER" id="PTHR43585">
    <property type="entry name" value="FUMIPYRROLE BIOSYNTHESIS PROTEIN C"/>
    <property type="match status" value="1"/>
</dbReference>
<dbReference type="NCBIfam" id="NF005543">
    <property type="entry name" value="PRK07206.1"/>
    <property type="match status" value="1"/>
</dbReference>
<dbReference type="GO" id="GO:0016874">
    <property type="term" value="F:ligase activity"/>
    <property type="evidence" value="ECO:0007669"/>
    <property type="project" value="UniProtKB-KW"/>
</dbReference>
<dbReference type="PROSITE" id="PS50975">
    <property type="entry name" value="ATP_GRASP"/>
    <property type="match status" value="1"/>
</dbReference>
<evidence type="ECO:0000256" key="4">
    <source>
        <dbReference type="PROSITE-ProRule" id="PRU00409"/>
    </source>
</evidence>
<accession>A0A562RT60</accession>
<keyword evidence="7" id="KW-1185">Reference proteome</keyword>
<evidence type="ECO:0000256" key="3">
    <source>
        <dbReference type="ARBA" id="ARBA00022840"/>
    </source>
</evidence>
<dbReference type="GO" id="GO:0005524">
    <property type="term" value="F:ATP binding"/>
    <property type="evidence" value="ECO:0007669"/>
    <property type="project" value="UniProtKB-UniRule"/>
</dbReference>
<dbReference type="InterPro" id="IPR041698">
    <property type="entry name" value="Methyltransf_25"/>
</dbReference>
<protein>
    <submittedName>
        <fullName evidence="6">Biotin carboxylase</fullName>
    </submittedName>
</protein>
<dbReference type="Proteomes" id="UP000318307">
    <property type="component" value="Unassembled WGS sequence"/>
</dbReference>
<feature type="domain" description="ATP-grasp" evidence="5">
    <location>
        <begin position="123"/>
        <end position="323"/>
    </location>
</feature>
<comment type="caution">
    <text evidence="6">The sequence shown here is derived from an EMBL/GenBank/DDBJ whole genome shotgun (WGS) entry which is preliminary data.</text>
</comment>
<dbReference type="InterPro" id="IPR052032">
    <property type="entry name" value="ATP-dep_AA_Ligase"/>
</dbReference>
<name>A0A562RT60_9BACT</name>
<dbReference type="Gene3D" id="3.30.470.20">
    <property type="entry name" value="ATP-grasp fold, B domain"/>
    <property type="match status" value="1"/>
</dbReference>